<dbReference type="InterPro" id="IPR001279">
    <property type="entry name" value="Metallo-B-lactamas"/>
</dbReference>
<dbReference type="SUPFAM" id="SSF56281">
    <property type="entry name" value="Metallo-hydrolase/oxidoreductase"/>
    <property type="match status" value="1"/>
</dbReference>
<dbReference type="Proteomes" id="UP001596020">
    <property type="component" value="Unassembled WGS sequence"/>
</dbReference>
<dbReference type="PANTHER" id="PTHR13754">
    <property type="entry name" value="METALLO-BETA-LACTAMASE SUPERFAMILY PROTEIN"/>
    <property type="match status" value="1"/>
</dbReference>
<evidence type="ECO:0000313" key="3">
    <source>
        <dbReference type="Proteomes" id="UP001596020"/>
    </source>
</evidence>
<dbReference type="Pfam" id="PF00753">
    <property type="entry name" value="Lactamase_B"/>
    <property type="match status" value="1"/>
</dbReference>
<dbReference type="PANTHER" id="PTHR13754:SF13">
    <property type="entry name" value="METALLO-BETA-LACTAMASE SUPERFAMILY PROTEIN (AFU_ORTHOLOGUE AFUA_3G07630)"/>
    <property type="match status" value="1"/>
</dbReference>
<name>A0ABV9K8H7_9PORP</name>
<dbReference type="Gene3D" id="3.60.15.10">
    <property type="entry name" value="Ribonuclease Z/Hydroxyacylglutathione hydrolase-like"/>
    <property type="match status" value="1"/>
</dbReference>
<comment type="caution">
    <text evidence="2">The sequence shown here is derived from an EMBL/GenBank/DDBJ whole genome shotgun (WGS) entry which is preliminary data.</text>
</comment>
<evidence type="ECO:0000259" key="1">
    <source>
        <dbReference type="SMART" id="SM00849"/>
    </source>
</evidence>
<dbReference type="InterPro" id="IPR052926">
    <property type="entry name" value="Metallo-beta-lactamase_dom"/>
</dbReference>
<reference evidence="3" key="1">
    <citation type="journal article" date="2019" name="Int. J. Syst. Evol. Microbiol.">
        <title>The Global Catalogue of Microorganisms (GCM) 10K type strain sequencing project: providing services to taxonomists for standard genome sequencing and annotation.</title>
        <authorList>
            <consortium name="The Broad Institute Genomics Platform"/>
            <consortium name="The Broad Institute Genome Sequencing Center for Infectious Disease"/>
            <person name="Wu L."/>
            <person name="Ma J."/>
        </authorList>
    </citation>
    <scope>NUCLEOTIDE SEQUENCE [LARGE SCALE GENOMIC DNA]</scope>
    <source>
        <strain evidence="3">CGMCC 4.7357</strain>
    </source>
</reference>
<dbReference type="EMBL" id="JBHSGO010000178">
    <property type="protein sequence ID" value="MFC4666158.1"/>
    <property type="molecule type" value="Genomic_DNA"/>
</dbReference>
<protein>
    <submittedName>
        <fullName evidence="2">MBL fold metallo-hydrolase</fullName>
    </submittedName>
</protein>
<dbReference type="InterPro" id="IPR041712">
    <property type="entry name" value="DHPS-like_MBL-fold"/>
</dbReference>
<dbReference type="InterPro" id="IPR036866">
    <property type="entry name" value="RibonucZ/Hydroxyglut_hydro"/>
</dbReference>
<dbReference type="SMART" id="SM00849">
    <property type="entry name" value="Lactamase_B"/>
    <property type="match status" value="1"/>
</dbReference>
<dbReference type="CDD" id="cd07713">
    <property type="entry name" value="DHPS-like_MBL-fold"/>
    <property type="match status" value="1"/>
</dbReference>
<sequence length="272" mass="30597">MNCFILSDNRPPLHIKEDTSHVCCTEHGLCIYLETARHKLLLDTGASDLFLKNAERLGVDLSKVDYVFISHGHRDHLGGLEFFLKVNKTAKVIMSPAILGSRYYSERNSLHSITCDSSFDSFLGRFVLIEGNRVVDSDLHIITQFVHPYPMPKANELLKVKRNEADDLCPDDFGHEMALYIDGLLYLGCAHNGLLNIMDASPFPLNCVLGGFHLLDGFETPQELAAIADVLKTNYPSCKFITGHCTGSEAFRLLKQTRCDMMSFHSMQYIHL</sequence>
<evidence type="ECO:0000313" key="2">
    <source>
        <dbReference type="EMBL" id="MFC4666158.1"/>
    </source>
</evidence>
<keyword evidence="3" id="KW-1185">Reference proteome</keyword>
<proteinExistence type="predicted"/>
<organism evidence="2 3">
    <name type="scientific">Falsiporphyromonas endometrii</name>
    <dbReference type="NCBI Taxonomy" id="1387297"/>
    <lineage>
        <taxon>Bacteria</taxon>
        <taxon>Pseudomonadati</taxon>
        <taxon>Bacteroidota</taxon>
        <taxon>Bacteroidia</taxon>
        <taxon>Bacteroidales</taxon>
        <taxon>Porphyromonadaceae</taxon>
        <taxon>Falsiporphyromonas</taxon>
    </lineage>
</organism>
<accession>A0ABV9K8H7</accession>
<gene>
    <name evidence="2" type="ORF">ACFO3G_06055</name>
</gene>
<feature type="domain" description="Metallo-beta-lactamase" evidence="1">
    <location>
        <begin position="27"/>
        <end position="244"/>
    </location>
</feature>